<protein>
    <submittedName>
        <fullName evidence="1">Uncharacterized protein</fullName>
    </submittedName>
</protein>
<comment type="caution">
    <text evidence="1">The sequence shown here is derived from an EMBL/GenBank/DDBJ whole genome shotgun (WGS) entry which is preliminary data.</text>
</comment>
<dbReference type="EMBL" id="JANEYF010001334">
    <property type="protein sequence ID" value="KAJ8964635.1"/>
    <property type="molecule type" value="Genomic_DNA"/>
</dbReference>
<gene>
    <name evidence="1" type="ORF">NQ314_004744</name>
</gene>
<accession>A0AAV8ZLF6</accession>
<sequence length="79" mass="9143">MNSSINMLDAELENDTWLMYSDSDLLFLSSQYDDDIELNQTNLSMYPTNDFLTSLISDCCENDNFDLEFDLTSTNVFET</sequence>
<reference evidence="1" key="1">
    <citation type="journal article" date="2023" name="Insect Mol. Biol.">
        <title>Genome sequencing provides insights into the evolution of gene families encoding plant cell wall-degrading enzymes in longhorned beetles.</title>
        <authorList>
            <person name="Shin N.R."/>
            <person name="Okamura Y."/>
            <person name="Kirsch R."/>
            <person name="Pauchet Y."/>
        </authorList>
    </citation>
    <scope>NUCLEOTIDE SEQUENCE</scope>
    <source>
        <strain evidence="1">RBIC_L_NR</strain>
    </source>
</reference>
<organism evidence="1 2">
    <name type="scientific">Rhamnusium bicolor</name>
    <dbReference type="NCBI Taxonomy" id="1586634"/>
    <lineage>
        <taxon>Eukaryota</taxon>
        <taxon>Metazoa</taxon>
        <taxon>Ecdysozoa</taxon>
        <taxon>Arthropoda</taxon>
        <taxon>Hexapoda</taxon>
        <taxon>Insecta</taxon>
        <taxon>Pterygota</taxon>
        <taxon>Neoptera</taxon>
        <taxon>Endopterygota</taxon>
        <taxon>Coleoptera</taxon>
        <taxon>Polyphaga</taxon>
        <taxon>Cucujiformia</taxon>
        <taxon>Chrysomeloidea</taxon>
        <taxon>Cerambycidae</taxon>
        <taxon>Lepturinae</taxon>
        <taxon>Rhagiini</taxon>
        <taxon>Rhamnusium</taxon>
    </lineage>
</organism>
<name>A0AAV8ZLF6_9CUCU</name>
<proteinExistence type="predicted"/>
<evidence type="ECO:0000313" key="1">
    <source>
        <dbReference type="EMBL" id="KAJ8964635.1"/>
    </source>
</evidence>
<dbReference type="Proteomes" id="UP001162156">
    <property type="component" value="Unassembled WGS sequence"/>
</dbReference>
<evidence type="ECO:0000313" key="2">
    <source>
        <dbReference type="Proteomes" id="UP001162156"/>
    </source>
</evidence>
<dbReference type="AlphaFoldDB" id="A0AAV8ZLF6"/>
<keyword evidence="2" id="KW-1185">Reference proteome</keyword>